<dbReference type="PROSITE" id="PS00653">
    <property type="entry name" value="GLYCOSYL_HYDROL_F1_2"/>
    <property type="match status" value="1"/>
</dbReference>
<comment type="similarity">
    <text evidence="1 4">Belongs to the glycosyl hydrolase 1 family.</text>
</comment>
<comment type="caution">
    <text evidence="5">The sequence shown here is derived from an EMBL/GenBank/DDBJ whole genome shotgun (WGS) entry which is preliminary data.</text>
</comment>
<dbReference type="KEGG" id="more:E1B28_005003"/>
<dbReference type="GO" id="GO:0008422">
    <property type="term" value="F:beta-glucosidase activity"/>
    <property type="evidence" value="ECO:0007669"/>
    <property type="project" value="TreeGrafter"/>
</dbReference>
<dbReference type="OrthoDB" id="65569at2759"/>
<evidence type="ECO:0000256" key="2">
    <source>
        <dbReference type="ARBA" id="ARBA00022801"/>
    </source>
</evidence>
<reference evidence="5" key="1">
    <citation type="journal article" date="2021" name="Genome Biol. Evol.">
        <title>The assembled and annotated genome of the fairy-ring fungus Marasmius oreades.</title>
        <authorList>
            <person name="Hiltunen M."/>
            <person name="Ament-Velasquez S.L."/>
            <person name="Johannesson H."/>
        </authorList>
    </citation>
    <scope>NUCLEOTIDE SEQUENCE</scope>
    <source>
        <strain evidence="5">03SP1</strain>
    </source>
</reference>
<evidence type="ECO:0000256" key="1">
    <source>
        <dbReference type="ARBA" id="ARBA00010838"/>
    </source>
</evidence>
<evidence type="ECO:0000256" key="3">
    <source>
        <dbReference type="ARBA" id="ARBA00023295"/>
    </source>
</evidence>
<dbReference type="Proteomes" id="UP001049176">
    <property type="component" value="Chromosome 2"/>
</dbReference>
<dbReference type="EMBL" id="CM032182">
    <property type="protein sequence ID" value="KAG7097677.1"/>
    <property type="molecule type" value="Genomic_DNA"/>
</dbReference>
<protein>
    <submittedName>
        <fullName evidence="5">Beta-glucosidase 1B</fullName>
    </submittedName>
</protein>
<evidence type="ECO:0000313" key="5">
    <source>
        <dbReference type="EMBL" id="KAG7097677.1"/>
    </source>
</evidence>
<dbReference type="RefSeq" id="XP_043014147.1">
    <property type="nucleotide sequence ID" value="XM_043149541.1"/>
</dbReference>
<dbReference type="InterPro" id="IPR017853">
    <property type="entry name" value="GH"/>
</dbReference>
<keyword evidence="3" id="KW-0326">Glycosidase</keyword>
<name>A0A9P8ADK1_9AGAR</name>
<organism evidence="5 6">
    <name type="scientific">Marasmius oreades</name>
    <name type="common">fairy-ring Marasmius</name>
    <dbReference type="NCBI Taxonomy" id="181124"/>
    <lineage>
        <taxon>Eukaryota</taxon>
        <taxon>Fungi</taxon>
        <taxon>Dikarya</taxon>
        <taxon>Basidiomycota</taxon>
        <taxon>Agaricomycotina</taxon>
        <taxon>Agaricomycetes</taxon>
        <taxon>Agaricomycetidae</taxon>
        <taxon>Agaricales</taxon>
        <taxon>Marasmiineae</taxon>
        <taxon>Marasmiaceae</taxon>
        <taxon>Marasmius</taxon>
    </lineage>
</organism>
<dbReference type="Pfam" id="PF00232">
    <property type="entry name" value="Glyco_hydro_1"/>
    <property type="match status" value="1"/>
</dbReference>
<gene>
    <name evidence="5" type="primary">BGL1B_1</name>
    <name evidence="5" type="ORF">E1B28_005003</name>
</gene>
<dbReference type="PANTHER" id="PTHR10353:SF36">
    <property type="entry name" value="LP05116P"/>
    <property type="match status" value="1"/>
</dbReference>
<dbReference type="Gene3D" id="3.20.20.80">
    <property type="entry name" value="Glycosidases"/>
    <property type="match status" value="1"/>
</dbReference>
<dbReference type="AlphaFoldDB" id="A0A9P8ADK1"/>
<accession>A0A9P8ADK1</accession>
<evidence type="ECO:0000256" key="4">
    <source>
        <dbReference type="RuleBase" id="RU003690"/>
    </source>
</evidence>
<dbReference type="GO" id="GO:0005975">
    <property type="term" value="P:carbohydrate metabolic process"/>
    <property type="evidence" value="ECO:0007669"/>
    <property type="project" value="InterPro"/>
</dbReference>
<proteinExistence type="inferred from homology"/>
<keyword evidence="6" id="KW-1185">Reference proteome</keyword>
<keyword evidence="2" id="KW-0378">Hydrolase</keyword>
<evidence type="ECO:0000313" key="6">
    <source>
        <dbReference type="Proteomes" id="UP001049176"/>
    </source>
</evidence>
<dbReference type="SUPFAM" id="SSF51445">
    <property type="entry name" value="(Trans)glycosidases"/>
    <property type="match status" value="1"/>
</dbReference>
<dbReference type="PANTHER" id="PTHR10353">
    <property type="entry name" value="GLYCOSYL HYDROLASE"/>
    <property type="match status" value="1"/>
</dbReference>
<dbReference type="InterPro" id="IPR033132">
    <property type="entry name" value="GH_1_N_CS"/>
</dbReference>
<dbReference type="GeneID" id="66074079"/>
<sequence>MTMKLPPGFLFGYATASYQIEGSPSSDGRGPSIWDTFSHRPGKIADGANGDIATDSYLMWKDDIELLQSYGANAYRFSISWSRIIPLGGRGDAVNWEGVKFYRTMIEELVKKGITPCVTLYHWDLPQALHDRYTGWLDRRIIDDFVTYAEVCFREFGDLVKHWITLNEPWCISVLGYGHGVFAPGRCSDRTRSNEGDSGREPWIVAHNLILAHASVVDFYRRKFKDSQNGSIGITLDALWYMPFDETQADDIVAAQRAIDTRLGWFAVRQTSCPDNSG</sequence>
<dbReference type="InterPro" id="IPR001360">
    <property type="entry name" value="Glyco_hydro_1"/>
</dbReference>